<dbReference type="EMBL" id="CP019688">
    <property type="protein sequence ID" value="AQQ15691.1"/>
    <property type="molecule type" value="Genomic_DNA"/>
</dbReference>
<evidence type="ECO:0000313" key="3">
    <source>
        <dbReference type="Proteomes" id="UP000217209"/>
    </source>
</evidence>
<dbReference type="AlphaFoldDB" id="A0A1Q2HXW7"/>
<gene>
    <name evidence="2" type="ORF">CGLAU_08680</name>
</gene>
<dbReference type="KEGG" id="cgv:CGLAU_08680"/>
<sequence length="151" mass="16301">MQSNVYTRRLGGPMFWVVAIILVGAAVAMAPKMFTGSAWDVVWWFVLVLFSVACLLMRVKVTVDDSEVRFTVFGFSDRVALSSIVNVCRGPEITFKHGAGVRFIGNATGYVVPGPTVQIETSTSTYLVSATDPEAVIADIEARLHAANVTA</sequence>
<feature type="transmembrane region" description="Helical" evidence="1">
    <location>
        <begin position="42"/>
        <end position="59"/>
    </location>
</feature>
<accession>A0A1Q2HXW7</accession>
<dbReference type="Proteomes" id="UP000217209">
    <property type="component" value="Chromosome"/>
</dbReference>
<protein>
    <recommendedName>
        <fullName evidence="4">Bacterial Pleckstrin homology domain-containing protein</fullName>
    </recommendedName>
</protein>
<proteinExistence type="predicted"/>
<feature type="transmembrane region" description="Helical" evidence="1">
    <location>
        <begin position="12"/>
        <end position="30"/>
    </location>
</feature>
<keyword evidence="1" id="KW-0472">Membrane</keyword>
<name>A0A1Q2HXW7_9CORY</name>
<evidence type="ECO:0000313" key="2">
    <source>
        <dbReference type="EMBL" id="AQQ15691.1"/>
    </source>
</evidence>
<keyword evidence="1" id="KW-0812">Transmembrane</keyword>
<reference evidence="2 3" key="1">
    <citation type="submission" date="2016-12" db="EMBL/GenBank/DDBJ databases">
        <authorList>
            <person name="Song W.-J."/>
            <person name="Kurnit D.M."/>
        </authorList>
    </citation>
    <scope>NUCLEOTIDE SEQUENCE [LARGE SCALE GENOMIC DNA]</scope>
    <source>
        <strain evidence="2 3">DSM 30827</strain>
    </source>
</reference>
<keyword evidence="1" id="KW-1133">Transmembrane helix</keyword>
<dbReference type="RefSeq" id="WP_095660347.1">
    <property type="nucleotide sequence ID" value="NZ_CP019688.1"/>
</dbReference>
<keyword evidence="3" id="KW-1185">Reference proteome</keyword>
<dbReference type="OrthoDB" id="4425299at2"/>
<organism evidence="2 3">
    <name type="scientific">Corynebacterium glaucum</name>
    <dbReference type="NCBI Taxonomy" id="187491"/>
    <lineage>
        <taxon>Bacteria</taxon>
        <taxon>Bacillati</taxon>
        <taxon>Actinomycetota</taxon>
        <taxon>Actinomycetes</taxon>
        <taxon>Mycobacteriales</taxon>
        <taxon>Corynebacteriaceae</taxon>
        <taxon>Corynebacterium</taxon>
    </lineage>
</organism>
<evidence type="ECO:0000256" key="1">
    <source>
        <dbReference type="SAM" id="Phobius"/>
    </source>
</evidence>
<evidence type="ECO:0008006" key="4">
    <source>
        <dbReference type="Google" id="ProtNLM"/>
    </source>
</evidence>